<gene>
    <name evidence="8" type="ORF">Vbra_11761</name>
</gene>
<feature type="transmembrane region" description="Helical" evidence="6">
    <location>
        <begin position="46"/>
        <end position="68"/>
    </location>
</feature>
<feature type="compositionally biased region" description="Basic and acidic residues" evidence="5">
    <location>
        <begin position="346"/>
        <end position="356"/>
    </location>
</feature>
<dbReference type="InterPro" id="IPR037185">
    <property type="entry name" value="EmrE-like"/>
</dbReference>
<proteinExistence type="predicted"/>
<dbReference type="AlphaFoldDB" id="A0A0G4EGH2"/>
<evidence type="ECO:0000256" key="7">
    <source>
        <dbReference type="SAM" id="SignalP"/>
    </source>
</evidence>
<dbReference type="VEuPathDB" id="CryptoDB:Vbra_11761"/>
<comment type="subcellular location">
    <subcellularLocation>
        <location evidence="1">Membrane</location>
        <topology evidence="1">Multi-pass membrane protein</topology>
    </subcellularLocation>
</comment>
<feature type="compositionally biased region" description="Basic and acidic residues" evidence="5">
    <location>
        <begin position="414"/>
        <end position="428"/>
    </location>
</feature>
<feature type="region of interest" description="Disordered" evidence="5">
    <location>
        <begin position="346"/>
        <end position="380"/>
    </location>
</feature>
<dbReference type="PANTHER" id="PTHR12570">
    <property type="match status" value="1"/>
</dbReference>
<evidence type="ECO:0000256" key="2">
    <source>
        <dbReference type="ARBA" id="ARBA00022692"/>
    </source>
</evidence>
<dbReference type="GO" id="GO:0015095">
    <property type="term" value="F:magnesium ion transmembrane transporter activity"/>
    <property type="evidence" value="ECO:0007669"/>
    <property type="project" value="InterPro"/>
</dbReference>
<evidence type="ECO:0008006" key="10">
    <source>
        <dbReference type="Google" id="ProtNLM"/>
    </source>
</evidence>
<dbReference type="InterPro" id="IPR008521">
    <property type="entry name" value="Mg_trans_NIPA"/>
</dbReference>
<protein>
    <recommendedName>
        <fullName evidence="10">EamA domain-containing protein</fullName>
    </recommendedName>
</protein>
<accession>A0A0G4EGH2</accession>
<feature type="transmembrane region" description="Helical" evidence="6">
    <location>
        <begin position="74"/>
        <end position="93"/>
    </location>
</feature>
<feature type="compositionally biased region" description="Acidic residues" evidence="5">
    <location>
        <begin position="357"/>
        <end position="367"/>
    </location>
</feature>
<dbReference type="OrthoDB" id="165382at2759"/>
<organism evidence="8 9">
    <name type="scientific">Vitrella brassicaformis (strain CCMP3155)</name>
    <dbReference type="NCBI Taxonomy" id="1169540"/>
    <lineage>
        <taxon>Eukaryota</taxon>
        <taxon>Sar</taxon>
        <taxon>Alveolata</taxon>
        <taxon>Colpodellida</taxon>
        <taxon>Vitrellaceae</taxon>
        <taxon>Vitrella</taxon>
    </lineage>
</organism>
<keyword evidence="9" id="KW-1185">Reference proteome</keyword>
<evidence type="ECO:0000256" key="5">
    <source>
        <dbReference type="SAM" id="MobiDB-lite"/>
    </source>
</evidence>
<sequence>MWWLGVALAAVNSCQGAIADNLVRLSFVKERQKAASEQRPLIKRPLWLIGIVMIAVVDPLLTLGGLTFAAASMLSPFAGLHIFWNVLAAYFLTGESIGRADVIGSLVIIGGILLVVLYGPHGSGGFSRTDVVYLYTRPTFIIYAIVWGALVVVAVLGSQKIVEKWPRLKQFCVAASAALWGANVTIAAKTAIELVNAKEVAASAERGVEATNGATGNAAGFTAGMFLGLPGEFYIFVIAAVGSALGQLYFFNKGLSQFQAVFIVPTTMAFLIACRSVAGMVVLGERPMLPSLYGVGISLVLAGVVTLARSHARTAHGDDHAGEQRRVRMSTTASLSELANLTRTDSHDCTKRKGLAEEDGLYDEEELSTSQQTNGHGGMTPAKVLSMTSIDIDDPCPSDNDIHTGGAVAAHALTQHDTHSRSNRRDVASHSPMAGRETRHHTHHHRVLSIDIRRNHADGSCSDWEGGWPRPRLHDYGGICGPSSSLPNSPTMLGGERDCSPQSEGVRAKEEV</sequence>
<name>A0A0G4EGH2_VITBC</name>
<evidence type="ECO:0000313" key="8">
    <source>
        <dbReference type="EMBL" id="CEL95331.1"/>
    </source>
</evidence>
<keyword evidence="3 6" id="KW-1133">Transmembrane helix</keyword>
<feature type="signal peptide" evidence="7">
    <location>
        <begin position="1"/>
        <end position="19"/>
    </location>
</feature>
<feature type="transmembrane region" description="Helical" evidence="6">
    <location>
        <begin position="140"/>
        <end position="159"/>
    </location>
</feature>
<dbReference type="PhylomeDB" id="A0A0G4EGH2"/>
<feature type="transmembrane region" description="Helical" evidence="6">
    <location>
        <begin position="100"/>
        <end position="120"/>
    </location>
</feature>
<feature type="transmembrane region" description="Helical" evidence="6">
    <location>
        <begin position="258"/>
        <end position="278"/>
    </location>
</feature>
<dbReference type="Pfam" id="PF05653">
    <property type="entry name" value="Mg_trans_NIPA"/>
    <property type="match status" value="1"/>
</dbReference>
<evidence type="ECO:0000256" key="3">
    <source>
        <dbReference type="ARBA" id="ARBA00022989"/>
    </source>
</evidence>
<keyword evidence="7" id="KW-0732">Signal</keyword>
<dbReference type="STRING" id="1169540.A0A0G4EGH2"/>
<keyword evidence="2 6" id="KW-0812">Transmembrane</keyword>
<feature type="region of interest" description="Disordered" evidence="5">
    <location>
        <begin position="483"/>
        <end position="512"/>
    </location>
</feature>
<dbReference type="OMA" id="NTIFSPW"/>
<feature type="region of interest" description="Disordered" evidence="5">
    <location>
        <begin position="413"/>
        <end position="445"/>
    </location>
</feature>
<dbReference type="GO" id="GO:0016020">
    <property type="term" value="C:membrane"/>
    <property type="evidence" value="ECO:0007669"/>
    <property type="project" value="UniProtKB-SubCell"/>
</dbReference>
<reference evidence="8 9" key="1">
    <citation type="submission" date="2014-11" db="EMBL/GenBank/DDBJ databases">
        <authorList>
            <person name="Zhu J."/>
            <person name="Qi W."/>
            <person name="Song R."/>
        </authorList>
    </citation>
    <scope>NUCLEOTIDE SEQUENCE [LARGE SCALE GENOMIC DNA]</scope>
</reference>
<evidence type="ECO:0000313" key="9">
    <source>
        <dbReference type="Proteomes" id="UP000041254"/>
    </source>
</evidence>
<evidence type="ECO:0000256" key="6">
    <source>
        <dbReference type="SAM" id="Phobius"/>
    </source>
</evidence>
<evidence type="ECO:0000256" key="1">
    <source>
        <dbReference type="ARBA" id="ARBA00004141"/>
    </source>
</evidence>
<dbReference type="Proteomes" id="UP000041254">
    <property type="component" value="Unassembled WGS sequence"/>
</dbReference>
<feature type="chain" id="PRO_5005187094" description="EamA domain-containing protein" evidence="7">
    <location>
        <begin position="20"/>
        <end position="512"/>
    </location>
</feature>
<feature type="transmembrane region" description="Helical" evidence="6">
    <location>
        <begin position="290"/>
        <end position="308"/>
    </location>
</feature>
<feature type="transmembrane region" description="Helical" evidence="6">
    <location>
        <begin position="233"/>
        <end position="251"/>
    </location>
</feature>
<dbReference type="EMBL" id="CDMY01000227">
    <property type="protein sequence ID" value="CEL95331.1"/>
    <property type="molecule type" value="Genomic_DNA"/>
</dbReference>
<dbReference type="InParanoid" id="A0A0G4EGH2"/>
<dbReference type="SUPFAM" id="SSF103481">
    <property type="entry name" value="Multidrug resistance efflux transporter EmrE"/>
    <property type="match status" value="1"/>
</dbReference>
<evidence type="ECO:0000256" key="4">
    <source>
        <dbReference type="ARBA" id="ARBA00023136"/>
    </source>
</evidence>
<keyword evidence="4 6" id="KW-0472">Membrane</keyword>